<organism evidence="12 13">
    <name type="scientific">Mytilus coruscus</name>
    <name type="common">Sea mussel</name>
    <dbReference type="NCBI Taxonomy" id="42192"/>
    <lineage>
        <taxon>Eukaryota</taxon>
        <taxon>Metazoa</taxon>
        <taxon>Spiralia</taxon>
        <taxon>Lophotrochozoa</taxon>
        <taxon>Mollusca</taxon>
        <taxon>Bivalvia</taxon>
        <taxon>Autobranchia</taxon>
        <taxon>Pteriomorphia</taxon>
        <taxon>Mytilida</taxon>
        <taxon>Mytiloidea</taxon>
        <taxon>Mytilidae</taxon>
        <taxon>Mytilinae</taxon>
        <taxon>Mytilus</taxon>
    </lineage>
</organism>
<dbReference type="InterPro" id="IPR002659">
    <property type="entry name" value="Glyco_trans_31"/>
</dbReference>
<evidence type="ECO:0000256" key="4">
    <source>
        <dbReference type="ARBA" id="ARBA00022679"/>
    </source>
</evidence>
<keyword evidence="5" id="KW-0812">Transmembrane</keyword>
<gene>
    <name evidence="12" type="ORF">MCOR_25706</name>
</gene>
<sequence length="655" mass="75617">MTHHCNTLLTVLYTLKHVHEIPCRYVYKYSSIGQTESGQIDIYKHIKQRRYDGVQDLVHGVQDFVQSNKTVIITRNLKEEKKENVKSSAVNLTNNFNQLNVHSKDERARPNNLRGYFVNGKARYDTGPDNKADKLVVSVGVDNNAITGDNVDNFDIKSSKVKLLINSSIEGRNTFTDNSKWSRFNHVSIKTTRDYLVTPIFKSTGDHISTLTNADLVNNRNISRIGKQNKKVERYFRKKNKLKEKSDKFSEKGYGMPFMNAMLRDTDDVIENQKLVRAGNRRKPVVRLPYRDSTGRQKSIDRSFGMQNKYEEIKKTIYKSKLSINTTLQTENDVINESLPVRNESCSRCFKNDFDILLNQNDHCSETMKIDILILISSSPGDFNERRAIRETWGSNCNNENSSMKLLFVIGNTRNIPDKIRQSPTIPDEYNVTSNHSENEFSKVRIQKESIIFKDIVQIDFVDSYGNLTYKTLSAISWAVKFCSKAKYIMKTDTDMFVNTEILPFLIKYAPKKEFVGGYCWGPSSPNRDLLSKWFVSYNSYRKTHFPPMCSGTGYIMSTDVAGSILRKANNIPFFHLEDVYIALCLKTLDIEPFNLFGFSNIRPEFDACFYKNRVVTSHYMTPENLYEFWQPIKSCSFSVLPEDVYRVVPFPFVS</sequence>
<comment type="similarity">
    <text evidence="2">Belongs to the glycosyltransferase 31 family.</text>
</comment>
<evidence type="ECO:0000256" key="9">
    <source>
        <dbReference type="ARBA" id="ARBA00023136"/>
    </source>
</evidence>
<name>A0A6J8C698_MYTCO</name>
<evidence type="ECO:0000256" key="5">
    <source>
        <dbReference type="ARBA" id="ARBA00022692"/>
    </source>
</evidence>
<evidence type="ECO:0000256" key="1">
    <source>
        <dbReference type="ARBA" id="ARBA00004323"/>
    </source>
</evidence>
<keyword evidence="4 12" id="KW-0808">Transferase</keyword>
<evidence type="ECO:0000256" key="7">
    <source>
        <dbReference type="ARBA" id="ARBA00022989"/>
    </source>
</evidence>
<dbReference type="EC" id="2.4.1.86" evidence="12"/>
<dbReference type="GO" id="GO:0006493">
    <property type="term" value="P:protein O-linked glycosylation"/>
    <property type="evidence" value="ECO:0007669"/>
    <property type="project" value="TreeGrafter"/>
</dbReference>
<comment type="subcellular location">
    <subcellularLocation>
        <location evidence="1">Golgi apparatus membrane</location>
        <topology evidence="1">Single-pass type II membrane protein</topology>
    </subcellularLocation>
</comment>
<keyword evidence="6" id="KW-0735">Signal-anchor</keyword>
<evidence type="ECO:0000313" key="13">
    <source>
        <dbReference type="Proteomes" id="UP000507470"/>
    </source>
</evidence>
<dbReference type="Proteomes" id="UP000507470">
    <property type="component" value="Unassembled WGS sequence"/>
</dbReference>
<dbReference type="Pfam" id="PF01762">
    <property type="entry name" value="Galactosyl_T"/>
    <property type="match status" value="1"/>
</dbReference>
<keyword evidence="13" id="KW-1185">Reference proteome</keyword>
<evidence type="ECO:0000256" key="11">
    <source>
        <dbReference type="SAM" id="Coils"/>
    </source>
</evidence>
<keyword evidence="3 12" id="KW-0328">Glycosyltransferase</keyword>
<dbReference type="AlphaFoldDB" id="A0A6J8C698"/>
<keyword evidence="8" id="KW-0333">Golgi apparatus</keyword>
<evidence type="ECO:0000256" key="3">
    <source>
        <dbReference type="ARBA" id="ARBA00022676"/>
    </source>
</evidence>
<feature type="coiled-coil region" evidence="11">
    <location>
        <begin position="225"/>
        <end position="252"/>
    </location>
</feature>
<proteinExistence type="inferred from homology"/>
<dbReference type="Gene3D" id="3.90.550.50">
    <property type="match status" value="1"/>
</dbReference>
<keyword evidence="7" id="KW-1133">Transmembrane helix</keyword>
<keyword evidence="9" id="KW-0472">Membrane</keyword>
<evidence type="ECO:0000256" key="6">
    <source>
        <dbReference type="ARBA" id="ARBA00022968"/>
    </source>
</evidence>
<evidence type="ECO:0000256" key="2">
    <source>
        <dbReference type="ARBA" id="ARBA00008661"/>
    </source>
</evidence>
<keyword evidence="10" id="KW-0325">Glycoprotein</keyword>
<protein>
    <submittedName>
        <fullName evidence="12">B3GALT1</fullName>
        <ecNumber evidence="12">2.4.1.86</ecNumber>
    </submittedName>
</protein>
<accession>A0A6J8C698</accession>
<keyword evidence="11" id="KW-0175">Coiled coil</keyword>
<dbReference type="PANTHER" id="PTHR11214">
    <property type="entry name" value="BETA-1,3-N-ACETYLGLUCOSAMINYLTRANSFERASE"/>
    <property type="match status" value="1"/>
</dbReference>
<evidence type="ECO:0000256" key="8">
    <source>
        <dbReference type="ARBA" id="ARBA00023034"/>
    </source>
</evidence>
<reference evidence="12 13" key="1">
    <citation type="submission" date="2020-06" db="EMBL/GenBank/DDBJ databases">
        <authorList>
            <person name="Li R."/>
            <person name="Bekaert M."/>
        </authorList>
    </citation>
    <scope>NUCLEOTIDE SEQUENCE [LARGE SCALE GENOMIC DNA]</scope>
    <source>
        <strain evidence="13">wild</strain>
    </source>
</reference>
<dbReference type="GO" id="GO:0000139">
    <property type="term" value="C:Golgi membrane"/>
    <property type="evidence" value="ECO:0007669"/>
    <property type="project" value="UniProtKB-SubCell"/>
</dbReference>
<dbReference type="EMBL" id="CACVKT020004580">
    <property type="protein sequence ID" value="CAC5390619.1"/>
    <property type="molecule type" value="Genomic_DNA"/>
</dbReference>
<evidence type="ECO:0000313" key="12">
    <source>
        <dbReference type="EMBL" id="CAC5390619.1"/>
    </source>
</evidence>
<dbReference type="GO" id="GO:0008499">
    <property type="term" value="F:N-acetyl-beta-D-glucosaminide beta-(1,3)-galactosyltransferase activity"/>
    <property type="evidence" value="ECO:0007669"/>
    <property type="project" value="UniProtKB-EC"/>
</dbReference>
<dbReference type="OrthoDB" id="2139606at2759"/>
<dbReference type="FunFam" id="3.90.550.50:FF:000001">
    <property type="entry name" value="Hexosyltransferase"/>
    <property type="match status" value="1"/>
</dbReference>
<evidence type="ECO:0000256" key="10">
    <source>
        <dbReference type="ARBA" id="ARBA00023180"/>
    </source>
</evidence>
<dbReference type="PANTHER" id="PTHR11214:SF314">
    <property type="entry name" value="HEXOSYLTRANSFERASE"/>
    <property type="match status" value="1"/>
</dbReference>